<evidence type="ECO:0000313" key="4">
    <source>
        <dbReference type="EMBL" id="MEG3614992.1"/>
    </source>
</evidence>
<feature type="chain" id="PRO_5045805702" evidence="2">
    <location>
        <begin position="22"/>
        <end position="210"/>
    </location>
</feature>
<comment type="caution">
    <text evidence="4">The sequence shown here is derived from an EMBL/GenBank/DDBJ whole genome shotgun (WGS) entry which is preliminary data.</text>
</comment>
<evidence type="ECO:0000313" key="5">
    <source>
        <dbReference type="Proteomes" id="UP001310387"/>
    </source>
</evidence>
<dbReference type="PROSITE" id="PS51257">
    <property type="entry name" value="PROKAR_LIPOPROTEIN"/>
    <property type="match status" value="1"/>
</dbReference>
<accession>A0ABU7Z6E5</accession>
<dbReference type="EMBL" id="JBAGLP010000116">
    <property type="protein sequence ID" value="MEG3614992.1"/>
    <property type="molecule type" value="Genomic_DNA"/>
</dbReference>
<feature type="compositionally biased region" description="Pro residues" evidence="1">
    <location>
        <begin position="48"/>
        <end position="60"/>
    </location>
</feature>
<dbReference type="InterPro" id="IPR046281">
    <property type="entry name" value="DUF6318"/>
</dbReference>
<evidence type="ECO:0000256" key="1">
    <source>
        <dbReference type="SAM" id="MobiDB-lite"/>
    </source>
</evidence>
<protein>
    <submittedName>
        <fullName evidence="4">DUF6318 family protein</fullName>
    </submittedName>
</protein>
<keyword evidence="5" id="KW-1185">Reference proteome</keyword>
<reference evidence="4" key="1">
    <citation type="journal article" date="2024" name="Antonie Van Leeuwenhoek">
        <title>Isoptericola haloaureus sp. nov., a dimorphic actinobacterium isolated from mangrove sediments of southeast India, implicating biosaline agricultural significance through nitrogen fixation and salt tolerance genes.</title>
        <authorList>
            <person name="Prathaban M."/>
            <person name="Prathiviraj R."/>
            <person name="Ravichandran M."/>
            <person name="Natarajan S.D."/>
            <person name="Sobanaa M."/>
            <person name="Hari Krishna Kumar S."/>
            <person name="Chandrasekar V."/>
            <person name="Selvin J."/>
        </authorList>
    </citation>
    <scope>NUCLEOTIDE SEQUENCE</scope>
    <source>
        <strain evidence="4">MP1014</strain>
    </source>
</reference>
<gene>
    <name evidence="4" type="ORF">V5O49_07625</name>
</gene>
<feature type="compositionally biased region" description="Low complexity" evidence="1">
    <location>
        <begin position="32"/>
        <end position="47"/>
    </location>
</feature>
<feature type="domain" description="DUF6318" evidence="3">
    <location>
        <begin position="68"/>
        <end position="202"/>
    </location>
</feature>
<evidence type="ECO:0000259" key="3">
    <source>
        <dbReference type="Pfam" id="PF19843"/>
    </source>
</evidence>
<evidence type="ECO:0000256" key="2">
    <source>
        <dbReference type="SAM" id="SignalP"/>
    </source>
</evidence>
<feature type="compositionally biased region" description="Basic and acidic residues" evidence="1">
    <location>
        <begin position="68"/>
        <end position="79"/>
    </location>
</feature>
<dbReference type="RefSeq" id="WP_332901683.1">
    <property type="nucleotide sequence ID" value="NZ_JBAGLP010000116.1"/>
</dbReference>
<organism evidence="4 5">
    <name type="scientific">Isoptericola haloaureus</name>
    <dbReference type="NCBI Taxonomy" id="1542902"/>
    <lineage>
        <taxon>Bacteria</taxon>
        <taxon>Bacillati</taxon>
        <taxon>Actinomycetota</taxon>
        <taxon>Actinomycetes</taxon>
        <taxon>Micrococcales</taxon>
        <taxon>Promicromonosporaceae</taxon>
        <taxon>Isoptericola</taxon>
    </lineage>
</organism>
<dbReference type="Proteomes" id="UP001310387">
    <property type="component" value="Unassembled WGS sequence"/>
</dbReference>
<feature type="region of interest" description="Disordered" evidence="1">
    <location>
        <begin position="26"/>
        <end position="79"/>
    </location>
</feature>
<dbReference type="Pfam" id="PF19843">
    <property type="entry name" value="DUF6318"/>
    <property type="match status" value="1"/>
</dbReference>
<name>A0ABU7Z6E5_9MICO</name>
<proteinExistence type="predicted"/>
<feature type="signal peptide" evidence="2">
    <location>
        <begin position="1"/>
        <end position="21"/>
    </location>
</feature>
<sequence>MARTPRHHLQLLPLAAAVLGAALLTGCTGDQPAPEAVASSPPASTPASDPPSAEPSPSPSPSETGPSKPERPAAMDKKDADGAAAAVKYILALEQPMMVTGDTAEWERRSHRSCEYCASRLDQAQTIAERGDIFEGGDVSVTVDTVYQRDAVTGIWPVDITGDESPSEILDRAGEVVFTSDGGTGERRVEVALKDGSWVLVELGMIPDGD</sequence>
<keyword evidence="2" id="KW-0732">Signal</keyword>
<reference evidence="4" key="2">
    <citation type="submission" date="2024-02" db="EMBL/GenBank/DDBJ databases">
        <authorList>
            <person name="Prathaban M."/>
            <person name="Mythili R."/>
            <person name="Sharmila Devi N."/>
            <person name="Sobanaa M."/>
            <person name="Prathiviraj R."/>
            <person name="Selvin J."/>
        </authorList>
    </citation>
    <scope>NUCLEOTIDE SEQUENCE</scope>
    <source>
        <strain evidence="4">MP1014</strain>
    </source>
</reference>